<dbReference type="AlphaFoldDB" id="A0AAU9SI05"/>
<dbReference type="SUPFAM" id="SSF55455">
    <property type="entry name" value="SRF-like"/>
    <property type="match status" value="1"/>
</dbReference>
<keyword evidence="2" id="KW-1185">Reference proteome</keyword>
<organism evidence="1 2">
    <name type="scientific">Thlaspi arvense</name>
    <name type="common">Field penny-cress</name>
    <dbReference type="NCBI Taxonomy" id="13288"/>
    <lineage>
        <taxon>Eukaryota</taxon>
        <taxon>Viridiplantae</taxon>
        <taxon>Streptophyta</taxon>
        <taxon>Embryophyta</taxon>
        <taxon>Tracheophyta</taxon>
        <taxon>Spermatophyta</taxon>
        <taxon>Magnoliopsida</taxon>
        <taxon>eudicotyledons</taxon>
        <taxon>Gunneridae</taxon>
        <taxon>Pentapetalae</taxon>
        <taxon>rosids</taxon>
        <taxon>malvids</taxon>
        <taxon>Brassicales</taxon>
        <taxon>Brassicaceae</taxon>
        <taxon>Thlaspideae</taxon>
        <taxon>Thlaspi</taxon>
    </lineage>
</organism>
<sequence length="145" mass="16703">MTMIMNLRNKVKVASIEKCRKKIFKKNAKAVMKKLYGLFKLCNGKPCVIVFPGKSRGGGEKVLSKFMELLYENLMKKVLIQKIAKVKKQVQTLREANLREYEKNEAFCKKYNLNPEMFWNVSEEQMTDVGDMSSMNGKQPPTING</sequence>
<protein>
    <submittedName>
        <fullName evidence="1">Uncharacterized protein</fullName>
    </submittedName>
</protein>
<proteinExistence type="predicted"/>
<dbReference type="InterPro" id="IPR036879">
    <property type="entry name" value="TF_MADSbox_sf"/>
</dbReference>
<name>A0AAU9SI05_THLAR</name>
<evidence type="ECO:0000313" key="2">
    <source>
        <dbReference type="Proteomes" id="UP000836841"/>
    </source>
</evidence>
<reference evidence="1 2" key="1">
    <citation type="submission" date="2022-03" db="EMBL/GenBank/DDBJ databases">
        <authorList>
            <person name="Nunn A."/>
            <person name="Chopra R."/>
            <person name="Nunn A."/>
            <person name="Contreras Garrido A."/>
        </authorList>
    </citation>
    <scope>NUCLEOTIDE SEQUENCE [LARGE SCALE GENOMIC DNA]</scope>
</reference>
<gene>
    <name evidence="1" type="ORF">TAV2_LOCUS15592</name>
</gene>
<evidence type="ECO:0000313" key="1">
    <source>
        <dbReference type="EMBL" id="CAH2066554.1"/>
    </source>
</evidence>
<dbReference type="GO" id="GO:0046983">
    <property type="term" value="F:protein dimerization activity"/>
    <property type="evidence" value="ECO:0007669"/>
    <property type="project" value="InterPro"/>
</dbReference>
<dbReference type="Proteomes" id="UP000836841">
    <property type="component" value="Chromosome 5"/>
</dbReference>
<dbReference type="EMBL" id="OU466861">
    <property type="protein sequence ID" value="CAH2066554.1"/>
    <property type="molecule type" value="Genomic_DNA"/>
</dbReference>
<accession>A0AAU9SI05</accession>
<dbReference type="GO" id="GO:0003677">
    <property type="term" value="F:DNA binding"/>
    <property type="evidence" value="ECO:0007669"/>
    <property type="project" value="InterPro"/>
</dbReference>